<keyword evidence="2" id="KW-1185">Reference proteome</keyword>
<sequence length="121" mass="13821">MVRPAGHNFTIFHVESAYSRRTRLLILVEFAELMRAGNIRHLSKNLQHRIVAHDCAALGGQWTGELDRHWVQDQLAEVAAEPGKTSLGDYFRWRVYGVPVWALVAANMCPLVDSRKPVRWS</sequence>
<dbReference type="EMBL" id="FNKK01000002">
    <property type="protein sequence ID" value="SDQ69800.1"/>
    <property type="molecule type" value="Genomic_DNA"/>
</dbReference>
<name>A0A1H1D096_9ACTN</name>
<evidence type="ECO:0000313" key="1">
    <source>
        <dbReference type="EMBL" id="SDQ69800.1"/>
    </source>
</evidence>
<dbReference type="Proteomes" id="UP000217103">
    <property type="component" value="Unassembled WGS sequence"/>
</dbReference>
<evidence type="ECO:0000313" key="2">
    <source>
        <dbReference type="Proteomes" id="UP000217103"/>
    </source>
</evidence>
<reference evidence="1 2" key="1">
    <citation type="submission" date="2016-10" db="EMBL/GenBank/DDBJ databases">
        <authorList>
            <person name="de Groot N.N."/>
        </authorList>
    </citation>
    <scope>NUCLEOTIDE SEQUENCE [LARGE SCALE GENOMIC DNA]</scope>
    <source>
        <strain evidence="1 2">DSM 43794</strain>
    </source>
</reference>
<accession>A0A1H1D096</accession>
<dbReference type="AlphaFoldDB" id="A0A1H1D096"/>
<organism evidence="1 2">
    <name type="scientific">Thermostaphylospora chromogena</name>
    <dbReference type="NCBI Taxonomy" id="35622"/>
    <lineage>
        <taxon>Bacteria</taxon>
        <taxon>Bacillati</taxon>
        <taxon>Actinomycetota</taxon>
        <taxon>Actinomycetes</taxon>
        <taxon>Streptosporangiales</taxon>
        <taxon>Thermomonosporaceae</taxon>
        <taxon>Thermostaphylospora</taxon>
    </lineage>
</organism>
<proteinExistence type="predicted"/>
<gene>
    <name evidence="1" type="ORF">SAMN04489764_1747</name>
</gene>
<protein>
    <submittedName>
        <fullName evidence="1">Uncharacterized protein</fullName>
    </submittedName>
</protein>